<sequence length="238" mass="27152">MPDYGDYCPVQMASEVVADRWTPLIVRELVLGNTRFNDIARAMPGISRSLLVQRLRHLEKKGVLETWPAAAGRGHEYHLTPAGKDLVNVIDSLGRWAIEWLFDDLRPHDVPPTTLMWWMRRRVNVEAFPPVRTVVEFRHTAPVAQTIWLVLDRGDVSVCHQHPGFEVDVTAIGTTADFADVFQGYRTWTEAVDEGRIEVLGPPRLTNALPRWFLWSPWAEVTRERAERAARDPEVAQG</sequence>
<dbReference type="AlphaFoldDB" id="A0A316TD75"/>
<dbReference type="SUPFAM" id="SSF55718">
    <property type="entry name" value="SCP-like"/>
    <property type="match status" value="1"/>
</dbReference>
<evidence type="ECO:0000313" key="6">
    <source>
        <dbReference type="Proteomes" id="UP000245507"/>
    </source>
</evidence>
<proteinExistence type="predicted"/>
<evidence type="ECO:0000259" key="4">
    <source>
        <dbReference type="PROSITE" id="PS51118"/>
    </source>
</evidence>
<evidence type="ECO:0000256" key="3">
    <source>
        <dbReference type="ARBA" id="ARBA00023163"/>
    </source>
</evidence>
<feature type="domain" description="HTH hxlR-type" evidence="4">
    <location>
        <begin position="8"/>
        <end position="105"/>
    </location>
</feature>
<dbReference type="InterPro" id="IPR036527">
    <property type="entry name" value="SCP2_sterol-bd_dom_sf"/>
</dbReference>
<dbReference type="InterPro" id="IPR036388">
    <property type="entry name" value="WH-like_DNA-bd_sf"/>
</dbReference>
<organism evidence="5 6">
    <name type="scientific">Nocardioides silvaticus</name>
    <dbReference type="NCBI Taxonomy" id="2201891"/>
    <lineage>
        <taxon>Bacteria</taxon>
        <taxon>Bacillati</taxon>
        <taxon>Actinomycetota</taxon>
        <taxon>Actinomycetes</taxon>
        <taxon>Propionibacteriales</taxon>
        <taxon>Nocardioidaceae</taxon>
        <taxon>Nocardioides</taxon>
    </lineage>
</organism>
<gene>
    <name evidence="5" type="ORF">DJ010_17030</name>
</gene>
<dbReference type="InterPro" id="IPR036390">
    <property type="entry name" value="WH_DNA-bd_sf"/>
</dbReference>
<keyword evidence="1" id="KW-0805">Transcription regulation</keyword>
<dbReference type="CDD" id="cd00090">
    <property type="entry name" value="HTH_ARSR"/>
    <property type="match status" value="1"/>
</dbReference>
<keyword evidence="6" id="KW-1185">Reference proteome</keyword>
<dbReference type="Proteomes" id="UP000245507">
    <property type="component" value="Unassembled WGS sequence"/>
</dbReference>
<dbReference type="InterPro" id="IPR011991">
    <property type="entry name" value="ArsR-like_HTH"/>
</dbReference>
<protein>
    <submittedName>
        <fullName evidence="5">Transcriptional regulator</fullName>
    </submittedName>
</protein>
<dbReference type="OrthoDB" id="9792527at2"/>
<name>A0A316TD75_9ACTN</name>
<dbReference type="PROSITE" id="PS51118">
    <property type="entry name" value="HTH_HXLR"/>
    <property type="match status" value="1"/>
</dbReference>
<dbReference type="Gene3D" id="3.30.1050.10">
    <property type="entry name" value="SCP2 sterol-binding domain"/>
    <property type="match status" value="1"/>
</dbReference>
<dbReference type="SUPFAM" id="SSF46785">
    <property type="entry name" value="Winged helix' DNA-binding domain"/>
    <property type="match status" value="1"/>
</dbReference>
<dbReference type="GO" id="GO:0003677">
    <property type="term" value="F:DNA binding"/>
    <property type="evidence" value="ECO:0007669"/>
    <property type="project" value="UniProtKB-KW"/>
</dbReference>
<accession>A0A316TD75</accession>
<comment type="caution">
    <text evidence="5">The sequence shown here is derived from an EMBL/GenBank/DDBJ whole genome shotgun (WGS) entry which is preliminary data.</text>
</comment>
<reference evidence="5 6" key="1">
    <citation type="submission" date="2018-05" db="EMBL/GenBank/DDBJ databases">
        <title>Nocardioides silvaticus genome.</title>
        <authorList>
            <person name="Li C."/>
            <person name="Wang G."/>
        </authorList>
    </citation>
    <scope>NUCLEOTIDE SEQUENCE [LARGE SCALE GENOMIC DNA]</scope>
    <source>
        <strain evidence="5 6">CCTCC AB 2018079</strain>
    </source>
</reference>
<dbReference type="Gene3D" id="1.10.10.10">
    <property type="entry name" value="Winged helix-like DNA-binding domain superfamily/Winged helix DNA-binding domain"/>
    <property type="match status" value="1"/>
</dbReference>
<evidence type="ECO:0000256" key="2">
    <source>
        <dbReference type="ARBA" id="ARBA00023125"/>
    </source>
</evidence>
<dbReference type="EMBL" id="QGDD01000008">
    <property type="protein sequence ID" value="PWN01738.1"/>
    <property type="molecule type" value="Genomic_DNA"/>
</dbReference>
<dbReference type="InterPro" id="IPR002577">
    <property type="entry name" value="HTH_HxlR"/>
</dbReference>
<keyword evidence="2" id="KW-0238">DNA-binding</keyword>
<dbReference type="RefSeq" id="WP_109695960.1">
    <property type="nucleotide sequence ID" value="NZ_QGDD01000008.1"/>
</dbReference>
<dbReference type="Pfam" id="PF01638">
    <property type="entry name" value="HxlR"/>
    <property type="match status" value="1"/>
</dbReference>
<keyword evidence="3" id="KW-0804">Transcription</keyword>
<evidence type="ECO:0000256" key="1">
    <source>
        <dbReference type="ARBA" id="ARBA00023015"/>
    </source>
</evidence>
<dbReference type="PANTHER" id="PTHR33204:SF18">
    <property type="entry name" value="TRANSCRIPTIONAL REGULATORY PROTEIN"/>
    <property type="match status" value="1"/>
</dbReference>
<dbReference type="PANTHER" id="PTHR33204">
    <property type="entry name" value="TRANSCRIPTIONAL REGULATOR, MARR FAMILY"/>
    <property type="match status" value="1"/>
</dbReference>
<evidence type="ECO:0000313" key="5">
    <source>
        <dbReference type="EMBL" id="PWN01738.1"/>
    </source>
</evidence>